<dbReference type="Pfam" id="PF00975">
    <property type="entry name" value="Thioesterase"/>
    <property type="match status" value="1"/>
</dbReference>
<evidence type="ECO:0000313" key="4">
    <source>
        <dbReference type="Proteomes" id="UP001238540"/>
    </source>
</evidence>
<gene>
    <name evidence="3" type="ORF">QWZ16_22480</name>
</gene>
<name>A0ABT8C1Y9_9VIBR</name>
<dbReference type="EMBL" id="JAUFQC010000027">
    <property type="protein sequence ID" value="MDN3612368.1"/>
    <property type="molecule type" value="Genomic_DNA"/>
</dbReference>
<comment type="caution">
    <text evidence="3">The sequence shown here is derived from an EMBL/GenBank/DDBJ whole genome shotgun (WGS) entry which is preliminary data.</text>
</comment>
<feature type="domain" description="Thioesterase" evidence="2">
    <location>
        <begin position="20"/>
        <end position="257"/>
    </location>
</feature>
<evidence type="ECO:0000259" key="2">
    <source>
        <dbReference type="Pfam" id="PF00975"/>
    </source>
</evidence>
<dbReference type="SUPFAM" id="SSF53474">
    <property type="entry name" value="alpha/beta-Hydrolases"/>
    <property type="match status" value="1"/>
</dbReference>
<protein>
    <submittedName>
        <fullName evidence="3">Thioesterase domain-containing protein</fullName>
    </submittedName>
</protein>
<comment type="similarity">
    <text evidence="1">Belongs to the thioesterase family.</text>
</comment>
<dbReference type="InterPro" id="IPR012223">
    <property type="entry name" value="TEII"/>
</dbReference>
<proteinExistence type="inferred from homology"/>
<keyword evidence="4" id="KW-1185">Reference proteome</keyword>
<accession>A0ABT8C1Y9</accession>
<evidence type="ECO:0000256" key="1">
    <source>
        <dbReference type="ARBA" id="ARBA00007169"/>
    </source>
</evidence>
<dbReference type="PANTHER" id="PTHR11487:SF0">
    <property type="entry name" value="S-ACYL FATTY ACID SYNTHASE THIOESTERASE, MEDIUM CHAIN"/>
    <property type="match status" value="1"/>
</dbReference>
<dbReference type="PANTHER" id="PTHR11487">
    <property type="entry name" value="THIOESTERASE"/>
    <property type="match status" value="1"/>
</dbReference>
<dbReference type="InterPro" id="IPR029058">
    <property type="entry name" value="AB_hydrolase_fold"/>
</dbReference>
<sequence length="288" mass="31894">MNPVFKTLSQSKDKITDIWVIFPFAGGSYSAFKSWTQLEPNVLPNQSLVLLATYPGRDQRMREQPLSSINELAEQLFDALLIWRKQTPAAQAATLRLCGHSMGAQVAFEVCKQFEDHFGPTSPIRQLILSGCHAPHLEGRRKLSHLDDEPFVDQLIAIGSGSPVLKQHPELLPVFLPMLRADFTATEGYLCDIGSSAKLNMTPCTLVYGEQDPEAWPSEVNAWQAWINTSTQVEVTVCALQGDHFYITAQPQTFIQKVLELAAAPVTLANTCTDAHHTAKTIFGEHHG</sequence>
<dbReference type="Proteomes" id="UP001238540">
    <property type="component" value="Unassembled WGS sequence"/>
</dbReference>
<dbReference type="Gene3D" id="3.40.50.1820">
    <property type="entry name" value="alpha/beta hydrolase"/>
    <property type="match status" value="1"/>
</dbReference>
<reference evidence="4" key="1">
    <citation type="journal article" date="2019" name="Int. J. Syst. Evol. Microbiol.">
        <title>The Global Catalogue of Microorganisms (GCM) 10K type strain sequencing project: providing services to taxonomists for standard genome sequencing and annotation.</title>
        <authorList>
            <consortium name="The Broad Institute Genomics Platform"/>
            <consortium name="The Broad Institute Genome Sequencing Center for Infectious Disease"/>
            <person name="Wu L."/>
            <person name="Ma J."/>
        </authorList>
    </citation>
    <scope>NUCLEOTIDE SEQUENCE [LARGE SCALE GENOMIC DNA]</scope>
    <source>
        <strain evidence="4">CECT 7398</strain>
    </source>
</reference>
<dbReference type="RefSeq" id="WP_076589751.1">
    <property type="nucleotide sequence ID" value="NZ_JABEYA020000010.1"/>
</dbReference>
<evidence type="ECO:0000313" key="3">
    <source>
        <dbReference type="EMBL" id="MDN3612368.1"/>
    </source>
</evidence>
<dbReference type="InterPro" id="IPR001031">
    <property type="entry name" value="Thioesterase"/>
</dbReference>
<organism evidence="3 4">
    <name type="scientific">Vibrio ostreicida</name>
    <dbReference type="NCBI Taxonomy" id="526588"/>
    <lineage>
        <taxon>Bacteria</taxon>
        <taxon>Pseudomonadati</taxon>
        <taxon>Pseudomonadota</taxon>
        <taxon>Gammaproteobacteria</taxon>
        <taxon>Vibrionales</taxon>
        <taxon>Vibrionaceae</taxon>
        <taxon>Vibrio</taxon>
    </lineage>
</organism>